<dbReference type="Pfam" id="PF00168">
    <property type="entry name" value="C2"/>
    <property type="match status" value="1"/>
</dbReference>
<feature type="domain" description="C2" evidence="1">
    <location>
        <begin position="48"/>
        <end position="168"/>
    </location>
</feature>
<proteinExistence type="predicted"/>
<dbReference type="SUPFAM" id="SSF49562">
    <property type="entry name" value="C2 domain (Calcium/lipid-binding domain, CaLB)"/>
    <property type="match status" value="1"/>
</dbReference>
<dbReference type="Proteomes" id="UP000605970">
    <property type="component" value="Unassembled WGS sequence"/>
</dbReference>
<organism evidence="2 3">
    <name type="scientific">Meloidogyne graminicola</name>
    <dbReference type="NCBI Taxonomy" id="189291"/>
    <lineage>
        <taxon>Eukaryota</taxon>
        <taxon>Metazoa</taxon>
        <taxon>Ecdysozoa</taxon>
        <taxon>Nematoda</taxon>
        <taxon>Chromadorea</taxon>
        <taxon>Rhabditida</taxon>
        <taxon>Tylenchina</taxon>
        <taxon>Tylenchomorpha</taxon>
        <taxon>Tylenchoidea</taxon>
        <taxon>Meloidogynidae</taxon>
        <taxon>Meloidogyninae</taxon>
        <taxon>Meloidogyne</taxon>
    </lineage>
</organism>
<evidence type="ECO:0000313" key="2">
    <source>
        <dbReference type="EMBL" id="KAF7640324.1"/>
    </source>
</evidence>
<dbReference type="InterPro" id="IPR035892">
    <property type="entry name" value="C2_domain_sf"/>
</dbReference>
<dbReference type="PANTHER" id="PTHR10024">
    <property type="entry name" value="SYNAPTOTAGMIN"/>
    <property type="match status" value="1"/>
</dbReference>
<reference evidence="2" key="1">
    <citation type="journal article" date="2020" name="Ecol. Evol.">
        <title>Genome structure and content of the rice root-knot nematode (Meloidogyne graminicola).</title>
        <authorList>
            <person name="Phan N.T."/>
            <person name="Danchin E.G.J."/>
            <person name="Klopp C."/>
            <person name="Perfus-Barbeoch L."/>
            <person name="Kozlowski D.K."/>
            <person name="Koutsovoulos G.D."/>
            <person name="Lopez-Roques C."/>
            <person name="Bouchez O."/>
            <person name="Zahm M."/>
            <person name="Besnard G."/>
            <person name="Bellafiore S."/>
        </authorList>
    </citation>
    <scope>NUCLEOTIDE SEQUENCE</scope>
    <source>
        <strain evidence="2">VN-18</strain>
    </source>
</reference>
<dbReference type="PROSITE" id="PS50004">
    <property type="entry name" value="C2"/>
    <property type="match status" value="1"/>
</dbReference>
<comment type="caution">
    <text evidence="2">The sequence shown here is derived from an EMBL/GenBank/DDBJ whole genome shotgun (WGS) entry which is preliminary data.</text>
</comment>
<dbReference type="AlphaFoldDB" id="A0A8T0A2I4"/>
<protein>
    <recommendedName>
        <fullName evidence="1">C2 domain-containing protein</fullName>
    </recommendedName>
</protein>
<dbReference type="InterPro" id="IPR000008">
    <property type="entry name" value="C2_dom"/>
</dbReference>
<evidence type="ECO:0000259" key="1">
    <source>
        <dbReference type="PROSITE" id="PS50004"/>
    </source>
</evidence>
<sequence>MHAFGGPGKVFLSAAAMDLRRGSGNETSPRNISFGRKSTEINLWRGEQLGQLLISIQYLPADGQFNVSVVRASGLRVSAPYIIAWLLREAQKPQKRYSLRRPKDGRRFSISPVFEEIFEFNIASSEIQDATIVISVMNKSTGGLPDVEIGYCVLGELAIEDAGREIWREAIGQPGRKLDEESAKFLKPFRCLYVHVHK</sequence>
<keyword evidence="3" id="KW-1185">Reference proteome</keyword>
<accession>A0A8T0A2I4</accession>
<name>A0A8T0A2I4_9BILA</name>
<dbReference type="Gene3D" id="2.60.40.150">
    <property type="entry name" value="C2 domain"/>
    <property type="match status" value="1"/>
</dbReference>
<dbReference type="OrthoDB" id="5575062at2759"/>
<evidence type="ECO:0000313" key="3">
    <source>
        <dbReference type="Proteomes" id="UP000605970"/>
    </source>
</evidence>
<dbReference type="SMART" id="SM00239">
    <property type="entry name" value="C2"/>
    <property type="match status" value="1"/>
</dbReference>
<dbReference type="EMBL" id="JABEBT010000001">
    <property type="protein sequence ID" value="KAF7640324.1"/>
    <property type="molecule type" value="Genomic_DNA"/>
</dbReference>
<gene>
    <name evidence="2" type="ORF">Mgra_00000145</name>
</gene>